<keyword evidence="3" id="KW-1185">Reference proteome</keyword>
<sequence>MCLRTNTWCASSAPSAPRPKKSCVLEKHEDSSRHKNNLRLHKEGIKTTLQFLFLTTISNSSDNIFNQDLVKALISDNIYLHKIQNTEMKTLLEAYSKKIIPSTARLMATMEKESSIMMVKIKEKVKGRSLLVFMDGSKNSLSKATCVGLAGLLDGDVLEKPYLIDLVKR</sequence>
<name>A0A553NSI2_TIGCA</name>
<dbReference type="Proteomes" id="UP000318571">
    <property type="component" value="Chromosome 1"/>
</dbReference>
<evidence type="ECO:0008006" key="4">
    <source>
        <dbReference type="Google" id="ProtNLM"/>
    </source>
</evidence>
<feature type="compositionally biased region" description="Basic and acidic residues" evidence="1">
    <location>
        <begin position="23"/>
        <end position="33"/>
    </location>
</feature>
<protein>
    <recommendedName>
        <fullName evidence="4">DUF4371 domain-containing protein</fullName>
    </recommendedName>
</protein>
<dbReference type="EMBL" id="VCGU01000010">
    <property type="protein sequence ID" value="TRY68394.1"/>
    <property type="molecule type" value="Genomic_DNA"/>
</dbReference>
<comment type="caution">
    <text evidence="2">The sequence shown here is derived from an EMBL/GenBank/DDBJ whole genome shotgun (WGS) entry which is preliminary data.</text>
</comment>
<evidence type="ECO:0000256" key="1">
    <source>
        <dbReference type="SAM" id="MobiDB-lite"/>
    </source>
</evidence>
<gene>
    <name evidence="2" type="ORF">TCAL_14265</name>
</gene>
<dbReference type="OMA" id="NTWCASS"/>
<reference evidence="2 3" key="1">
    <citation type="journal article" date="2018" name="Nat. Ecol. Evol.">
        <title>Genomic signatures of mitonuclear coevolution across populations of Tigriopus californicus.</title>
        <authorList>
            <person name="Barreto F.S."/>
            <person name="Watson E.T."/>
            <person name="Lima T.G."/>
            <person name="Willett C.S."/>
            <person name="Edmands S."/>
            <person name="Li W."/>
            <person name="Burton R.S."/>
        </authorList>
    </citation>
    <scope>NUCLEOTIDE SEQUENCE [LARGE SCALE GENOMIC DNA]</scope>
    <source>
        <strain evidence="2 3">San Diego</strain>
    </source>
</reference>
<evidence type="ECO:0000313" key="3">
    <source>
        <dbReference type="Proteomes" id="UP000318571"/>
    </source>
</evidence>
<dbReference type="AlphaFoldDB" id="A0A553NSI2"/>
<feature type="region of interest" description="Disordered" evidence="1">
    <location>
        <begin position="12"/>
        <end position="34"/>
    </location>
</feature>
<organism evidence="2 3">
    <name type="scientific">Tigriopus californicus</name>
    <name type="common">Marine copepod</name>
    <dbReference type="NCBI Taxonomy" id="6832"/>
    <lineage>
        <taxon>Eukaryota</taxon>
        <taxon>Metazoa</taxon>
        <taxon>Ecdysozoa</taxon>
        <taxon>Arthropoda</taxon>
        <taxon>Crustacea</taxon>
        <taxon>Multicrustacea</taxon>
        <taxon>Hexanauplia</taxon>
        <taxon>Copepoda</taxon>
        <taxon>Harpacticoida</taxon>
        <taxon>Harpacticidae</taxon>
        <taxon>Tigriopus</taxon>
    </lineage>
</organism>
<proteinExistence type="predicted"/>
<evidence type="ECO:0000313" key="2">
    <source>
        <dbReference type="EMBL" id="TRY68394.1"/>
    </source>
</evidence>
<accession>A0A553NSI2</accession>